<dbReference type="Gene3D" id="3.40.1710.10">
    <property type="entry name" value="abc type-2 transporter like domain"/>
    <property type="match status" value="1"/>
</dbReference>
<feature type="transmembrane region" description="Helical" evidence="8">
    <location>
        <begin position="231"/>
        <end position="254"/>
    </location>
</feature>
<feature type="domain" description="ABC transmembrane type-2" evidence="9">
    <location>
        <begin position="134"/>
        <end position="374"/>
    </location>
</feature>
<comment type="subcellular location">
    <subcellularLocation>
        <location evidence="1">Cell membrane</location>
        <topology evidence="1">Multi-pass membrane protein</topology>
    </subcellularLocation>
</comment>
<evidence type="ECO:0000256" key="7">
    <source>
        <dbReference type="ARBA" id="ARBA00023136"/>
    </source>
</evidence>
<feature type="transmembrane region" description="Helical" evidence="8">
    <location>
        <begin position="181"/>
        <end position="204"/>
    </location>
</feature>
<evidence type="ECO:0000256" key="3">
    <source>
        <dbReference type="ARBA" id="ARBA00022448"/>
    </source>
</evidence>
<keyword evidence="7 8" id="KW-0472">Membrane</keyword>
<dbReference type="RefSeq" id="WP_166452701.1">
    <property type="nucleotide sequence ID" value="NZ_JAAOMA010000023.1"/>
</dbReference>
<evidence type="ECO:0000256" key="2">
    <source>
        <dbReference type="ARBA" id="ARBA00007783"/>
    </source>
</evidence>
<feature type="transmembrane region" description="Helical" evidence="8">
    <location>
        <begin position="28"/>
        <end position="46"/>
    </location>
</feature>
<evidence type="ECO:0000256" key="4">
    <source>
        <dbReference type="ARBA" id="ARBA00022475"/>
    </source>
</evidence>
<dbReference type="InterPro" id="IPR047817">
    <property type="entry name" value="ABC2_TM_bact-type"/>
</dbReference>
<comment type="similarity">
    <text evidence="2">Belongs to the ABC-2 integral membrane protein family.</text>
</comment>
<evidence type="ECO:0000256" key="1">
    <source>
        <dbReference type="ARBA" id="ARBA00004651"/>
    </source>
</evidence>
<dbReference type="EMBL" id="JAAOMA010000023">
    <property type="protein sequence ID" value="NHR06781.1"/>
    <property type="molecule type" value="Genomic_DNA"/>
</dbReference>
<protein>
    <submittedName>
        <fullName evidence="10">ABC transporter permease</fullName>
    </submittedName>
</protein>
<keyword evidence="6 8" id="KW-1133">Transmembrane helix</keyword>
<gene>
    <name evidence="10" type="ORF">HA052_16455</name>
</gene>
<evidence type="ECO:0000256" key="6">
    <source>
        <dbReference type="ARBA" id="ARBA00022989"/>
    </source>
</evidence>
<dbReference type="PANTHER" id="PTHR30294">
    <property type="entry name" value="MEMBRANE COMPONENT OF ABC TRANSPORTER YHHJ-RELATED"/>
    <property type="match status" value="1"/>
</dbReference>
<comment type="caution">
    <text evidence="10">The sequence shown here is derived from an EMBL/GenBank/DDBJ whole genome shotgun (WGS) entry which is preliminary data.</text>
</comment>
<keyword evidence="4" id="KW-1003">Cell membrane</keyword>
<evidence type="ECO:0000259" key="9">
    <source>
        <dbReference type="PROSITE" id="PS51012"/>
    </source>
</evidence>
<reference evidence="10 11" key="1">
    <citation type="submission" date="2020-03" db="EMBL/GenBank/DDBJ databases">
        <title>Draft genome sequence of environmentally isolated cultures.</title>
        <authorList>
            <person name="Wilson H.S."/>
            <person name="De Leon M.E."/>
        </authorList>
    </citation>
    <scope>NUCLEOTIDE SEQUENCE [LARGE SCALE GENOMIC DNA]</scope>
    <source>
        <strain evidence="10 11">HSC-31F16</strain>
    </source>
</reference>
<name>A0ABX0L722_9NEIS</name>
<organism evidence="10 11">
    <name type="scientific">Chromobacterium fluminis</name>
    <dbReference type="NCBI Taxonomy" id="3044269"/>
    <lineage>
        <taxon>Bacteria</taxon>
        <taxon>Pseudomonadati</taxon>
        <taxon>Pseudomonadota</taxon>
        <taxon>Betaproteobacteria</taxon>
        <taxon>Neisseriales</taxon>
        <taxon>Chromobacteriaceae</taxon>
        <taxon>Chromobacterium</taxon>
    </lineage>
</organism>
<dbReference type="InterPro" id="IPR013525">
    <property type="entry name" value="ABC2_TM"/>
</dbReference>
<accession>A0ABX0L722</accession>
<dbReference type="PANTHER" id="PTHR30294:SF29">
    <property type="entry name" value="MULTIDRUG ABC TRANSPORTER PERMEASE YBHS-RELATED"/>
    <property type="match status" value="1"/>
</dbReference>
<dbReference type="Pfam" id="PF12698">
    <property type="entry name" value="ABC2_membrane_3"/>
    <property type="match status" value="1"/>
</dbReference>
<keyword evidence="5 8" id="KW-0812">Transmembrane</keyword>
<sequence>MSAPVQPARLLALCRKEAMQIVRDPSSILIAFVLPMVLLFIFGYGINLDANKVRIGVVLEDNGAGARRFADALAGSPYLEVRAGHDRAEMRARLAAGEVRGMVVIPADFSAKVVQGQGAAAAQLLTDGAEPNTANFLASYLQGAWQVWQAQRAQDRGQPPPAQPQLEPRYWFNPDTVSRNYLVPGSISVIMTIIGALLTSLVVAREWERGTMEALLSTPVTRAELLLSKILPYYLLGMAAMLVCVLAATLLMGVPLRGSWWLLFIVSSLFLGSALGLGLLLSTVTRNQFVAAQGALTAAFLPATMLSGFVFEINSMPPPVQAATYLVPARYFVSALQTLFQAGDIWPVLLLNTGWLLLSAGFWLGLTALKFRRRLDG</sequence>
<feature type="transmembrane region" description="Helical" evidence="8">
    <location>
        <begin position="260"/>
        <end position="282"/>
    </location>
</feature>
<dbReference type="PROSITE" id="PS51012">
    <property type="entry name" value="ABC_TM2"/>
    <property type="match status" value="1"/>
</dbReference>
<feature type="transmembrane region" description="Helical" evidence="8">
    <location>
        <begin position="289"/>
        <end position="311"/>
    </location>
</feature>
<feature type="transmembrane region" description="Helical" evidence="8">
    <location>
        <begin position="345"/>
        <end position="366"/>
    </location>
</feature>
<dbReference type="Proteomes" id="UP001515641">
    <property type="component" value="Unassembled WGS sequence"/>
</dbReference>
<evidence type="ECO:0000313" key="11">
    <source>
        <dbReference type="Proteomes" id="UP001515641"/>
    </source>
</evidence>
<proteinExistence type="inferred from homology"/>
<evidence type="ECO:0000256" key="5">
    <source>
        <dbReference type="ARBA" id="ARBA00022692"/>
    </source>
</evidence>
<keyword evidence="11" id="KW-1185">Reference proteome</keyword>
<evidence type="ECO:0000313" key="10">
    <source>
        <dbReference type="EMBL" id="NHR06781.1"/>
    </source>
</evidence>
<evidence type="ECO:0000256" key="8">
    <source>
        <dbReference type="SAM" id="Phobius"/>
    </source>
</evidence>
<dbReference type="InterPro" id="IPR051449">
    <property type="entry name" value="ABC-2_transporter_component"/>
</dbReference>
<keyword evidence="3" id="KW-0813">Transport</keyword>